<dbReference type="EMBL" id="JAINUL010000001">
    <property type="protein sequence ID" value="MCC0095899.1"/>
    <property type="molecule type" value="Genomic_DNA"/>
</dbReference>
<name>A0ABS8E4S3_9ACTN</name>
<organism evidence="1 2">
    <name type="scientific">Streptomyces flavotricini</name>
    <dbReference type="NCBI Taxonomy" id="66888"/>
    <lineage>
        <taxon>Bacteria</taxon>
        <taxon>Bacillati</taxon>
        <taxon>Actinomycetota</taxon>
        <taxon>Actinomycetes</taxon>
        <taxon>Kitasatosporales</taxon>
        <taxon>Streptomycetaceae</taxon>
        <taxon>Streptomyces</taxon>
    </lineage>
</organism>
<proteinExistence type="predicted"/>
<dbReference type="Proteomes" id="UP001520654">
    <property type="component" value="Unassembled WGS sequence"/>
</dbReference>
<sequence length="70" mass="7389">MIAPSGAPSLCAVPRRLGENPAVGARTREGIRHLAPRGRMTLDPGHVDAAERETGRLEAIAQRYRCGAGA</sequence>
<protein>
    <submittedName>
        <fullName evidence="1">Uncharacterized protein</fullName>
    </submittedName>
</protein>
<reference evidence="1 2" key="1">
    <citation type="submission" date="2021-08" db="EMBL/GenBank/DDBJ databases">
        <title>Genomic Architecture of Streptomyces flavotricini NGL1 and Streptomyces erythrochromogenes HMS4 With Differential Plant Beneficial attributes and laccase production capabilities.</title>
        <authorList>
            <person name="Salwan R."/>
            <person name="Kaur R."/>
            <person name="Sharma V."/>
        </authorList>
    </citation>
    <scope>NUCLEOTIDE SEQUENCE [LARGE SCALE GENOMIC DNA]</scope>
    <source>
        <strain evidence="1 2">NGL1</strain>
    </source>
</reference>
<evidence type="ECO:0000313" key="1">
    <source>
        <dbReference type="EMBL" id="MCC0095899.1"/>
    </source>
</evidence>
<evidence type="ECO:0000313" key="2">
    <source>
        <dbReference type="Proteomes" id="UP001520654"/>
    </source>
</evidence>
<dbReference type="RefSeq" id="WP_229336437.1">
    <property type="nucleotide sequence ID" value="NZ_JAINUL010000001.1"/>
</dbReference>
<keyword evidence="2" id="KW-1185">Reference proteome</keyword>
<comment type="caution">
    <text evidence="1">The sequence shown here is derived from an EMBL/GenBank/DDBJ whole genome shotgun (WGS) entry which is preliminary data.</text>
</comment>
<accession>A0ABS8E4S3</accession>
<gene>
    <name evidence="1" type="ORF">K7B10_14130</name>
</gene>